<dbReference type="Proteomes" id="UP000828941">
    <property type="component" value="Chromosome 2"/>
</dbReference>
<evidence type="ECO:0000313" key="2">
    <source>
        <dbReference type="Proteomes" id="UP000828941"/>
    </source>
</evidence>
<name>A0ACB9PXA4_BAUVA</name>
<gene>
    <name evidence="1" type="ORF">L6164_002393</name>
</gene>
<accession>A0ACB9PXA4</accession>
<evidence type="ECO:0000313" key="1">
    <source>
        <dbReference type="EMBL" id="KAI4353444.1"/>
    </source>
</evidence>
<organism evidence="1 2">
    <name type="scientific">Bauhinia variegata</name>
    <name type="common">Purple orchid tree</name>
    <name type="synonym">Phanera variegata</name>
    <dbReference type="NCBI Taxonomy" id="167791"/>
    <lineage>
        <taxon>Eukaryota</taxon>
        <taxon>Viridiplantae</taxon>
        <taxon>Streptophyta</taxon>
        <taxon>Embryophyta</taxon>
        <taxon>Tracheophyta</taxon>
        <taxon>Spermatophyta</taxon>
        <taxon>Magnoliopsida</taxon>
        <taxon>eudicotyledons</taxon>
        <taxon>Gunneridae</taxon>
        <taxon>Pentapetalae</taxon>
        <taxon>rosids</taxon>
        <taxon>fabids</taxon>
        <taxon>Fabales</taxon>
        <taxon>Fabaceae</taxon>
        <taxon>Cercidoideae</taxon>
        <taxon>Cercideae</taxon>
        <taxon>Bauhiniinae</taxon>
        <taxon>Bauhinia</taxon>
    </lineage>
</organism>
<protein>
    <submittedName>
        <fullName evidence="1">Uncharacterized protein</fullName>
    </submittedName>
</protein>
<proteinExistence type="predicted"/>
<sequence>MGYLISAALVTFFAWIISKIWQILMTVLWRPYALTRYFRKQGITGPPYSLFSGSLPEIRRTKKEARGMVMDTYSNDIAPRVIPYYHTWSSLYGETFLYWFGTTPRVFISDPELAKQVLSNKSGFYRKPETVSSTKALIGEEGLILRDGSEWAKHRRILNPAFSMDKLKVMIKRMAACTISMLDEWEREASEAKYKKIQMDEQFRELTADIIAHTAFGSSFVQGREAFNAQRELLKQSATLNAYVFIPGSQYLPTPSNLKTWKLDRKIRKTLKQIIESRLHYLSTKDEIDWSYGDDLLGVMIEAGPKWNMKEILDECKTFFIAGHETTSNWLTWTVFLLSVHSEWQEKLREEVLQNCGMEIPNADMLSKLKLLNMVLLEALRLYGPVLTLLRETSQDIKLGNLSIPKNTGITIAVAMIHWSTEYWGEDANTFNPLRFIDGVSKAATHPNALLAFSTGPRVCIGQNFAILEAKTVMTLILQRFSLSLSSNYQHAPVENLTLQPQYGLPIIVKPLHV</sequence>
<dbReference type="EMBL" id="CM039427">
    <property type="protein sequence ID" value="KAI4353444.1"/>
    <property type="molecule type" value="Genomic_DNA"/>
</dbReference>
<reference evidence="1 2" key="1">
    <citation type="journal article" date="2022" name="DNA Res.">
        <title>Chromosomal-level genome assembly of the orchid tree Bauhinia variegata (Leguminosae; Cercidoideae) supports the allotetraploid origin hypothesis of Bauhinia.</title>
        <authorList>
            <person name="Zhong Y."/>
            <person name="Chen Y."/>
            <person name="Zheng D."/>
            <person name="Pang J."/>
            <person name="Liu Y."/>
            <person name="Luo S."/>
            <person name="Meng S."/>
            <person name="Qian L."/>
            <person name="Wei D."/>
            <person name="Dai S."/>
            <person name="Zhou R."/>
        </authorList>
    </citation>
    <scope>NUCLEOTIDE SEQUENCE [LARGE SCALE GENOMIC DNA]</scope>
    <source>
        <strain evidence="1">BV-YZ2020</strain>
    </source>
</reference>
<comment type="caution">
    <text evidence="1">The sequence shown here is derived from an EMBL/GenBank/DDBJ whole genome shotgun (WGS) entry which is preliminary data.</text>
</comment>
<keyword evidence="2" id="KW-1185">Reference proteome</keyword>